<reference evidence="1 2" key="1">
    <citation type="submission" date="2016-12" db="EMBL/GenBank/DDBJ databases">
        <title>The whole genome sequencing and assembly of Bacillus cohnii DSM 6307T strain.</title>
        <authorList>
            <person name="Lee Y.-J."/>
            <person name="Yi H."/>
            <person name="Bahn Y.-S."/>
            <person name="Kim J.F."/>
            <person name="Lee D.-W."/>
        </authorList>
    </citation>
    <scope>NUCLEOTIDE SEQUENCE [LARGE SCALE GENOMIC DNA]</scope>
    <source>
        <strain evidence="1 2">DSM 6307</strain>
    </source>
</reference>
<evidence type="ECO:0000313" key="1">
    <source>
        <dbReference type="EMBL" id="AST91669.1"/>
    </source>
</evidence>
<protein>
    <submittedName>
        <fullName evidence="1">DUF3219 domain-containing protein</fullName>
    </submittedName>
</protein>
<accession>A0A223KQC8</accession>
<dbReference type="Proteomes" id="UP000215224">
    <property type="component" value="Chromosome"/>
</dbReference>
<keyword evidence="2" id="KW-1185">Reference proteome</keyword>
<dbReference type="InterPro" id="IPR021596">
    <property type="entry name" value="DUF3219"/>
</dbReference>
<evidence type="ECO:0000313" key="2">
    <source>
        <dbReference type="Proteomes" id="UP000215224"/>
    </source>
</evidence>
<name>A0A223KQC8_9BACI</name>
<dbReference type="Pfam" id="PF11514">
    <property type="entry name" value="DUF3219"/>
    <property type="match status" value="1"/>
</dbReference>
<dbReference type="STRING" id="1314751.GCA_001591425_01505"/>
<sequence length="94" mass="10872">MVNEITLNGYSINIEKYYEEIEDDLLTISIVFYVNSEHYHDITTLLYSGTFDVVVPERNLSFRGMISNYSTSITNLYEKGNIGEYKLSLKQVNS</sequence>
<dbReference type="Gene3D" id="2.40.30.80">
    <property type="entry name" value="YkvR-like"/>
    <property type="match status" value="1"/>
</dbReference>
<dbReference type="KEGG" id="bcoh:BC6307_10440"/>
<dbReference type="InterPro" id="IPR023105">
    <property type="entry name" value="YkvR-like_sf"/>
</dbReference>
<dbReference type="AlphaFoldDB" id="A0A223KQC8"/>
<dbReference type="SUPFAM" id="SSF159173">
    <property type="entry name" value="YkvR-like"/>
    <property type="match status" value="1"/>
</dbReference>
<organism evidence="1 2">
    <name type="scientific">Sutcliffiella cohnii</name>
    <dbReference type="NCBI Taxonomy" id="33932"/>
    <lineage>
        <taxon>Bacteria</taxon>
        <taxon>Bacillati</taxon>
        <taxon>Bacillota</taxon>
        <taxon>Bacilli</taxon>
        <taxon>Bacillales</taxon>
        <taxon>Bacillaceae</taxon>
        <taxon>Sutcliffiella</taxon>
    </lineage>
</organism>
<dbReference type="EMBL" id="CP018866">
    <property type="protein sequence ID" value="AST91669.1"/>
    <property type="molecule type" value="Genomic_DNA"/>
</dbReference>
<dbReference type="RefSeq" id="WP_066414187.1">
    <property type="nucleotide sequence ID" value="NZ_CP018866.1"/>
</dbReference>
<gene>
    <name evidence="1" type="ORF">BC6307_10440</name>
</gene>
<proteinExistence type="predicted"/>